<dbReference type="OrthoDB" id="5124837at2"/>
<accession>A0A4R5A742</accession>
<dbReference type="Pfam" id="PF05257">
    <property type="entry name" value="CHAP"/>
    <property type="match status" value="1"/>
</dbReference>
<feature type="non-terminal residue" evidence="2">
    <location>
        <position position="1"/>
    </location>
</feature>
<comment type="caution">
    <text evidence="2">The sequence shown here is derived from an EMBL/GenBank/DDBJ whole genome shotgun (WGS) entry which is preliminary data.</text>
</comment>
<dbReference type="AlphaFoldDB" id="A0A4R5A742"/>
<organism evidence="2 3">
    <name type="scientific">Actinomadura rubrisoli</name>
    <dbReference type="NCBI Taxonomy" id="2530368"/>
    <lineage>
        <taxon>Bacteria</taxon>
        <taxon>Bacillati</taxon>
        <taxon>Actinomycetota</taxon>
        <taxon>Actinomycetes</taxon>
        <taxon>Streptosporangiales</taxon>
        <taxon>Thermomonosporaceae</taxon>
        <taxon>Actinomadura</taxon>
    </lineage>
</organism>
<dbReference type="RefSeq" id="WP_131902577.1">
    <property type="nucleotide sequence ID" value="NZ_SMKU01000373.1"/>
</dbReference>
<dbReference type="Gene3D" id="3.90.1720.10">
    <property type="entry name" value="endopeptidase domain like (from Nostoc punctiforme)"/>
    <property type="match status" value="1"/>
</dbReference>
<keyword evidence="3" id="KW-1185">Reference proteome</keyword>
<name>A0A4R5A742_9ACTN</name>
<dbReference type="InterPro" id="IPR007921">
    <property type="entry name" value="CHAP_dom"/>
</dbReference>
<evidence type="ECO:0000313" key="2">
    <source>
        <dbReference type="EMBL" id="TDD66876.1"/>
    </source>
</evidence>
<sequence>ARPSRPTAEEAIRLARSQVGIEEDGGGETKFQEWYMSTSRAGETVARDGGSIGQYGDASWCDMFISWIGDRLGFSDGMGKDAWTVAHARWFQDTGRWGDEPRPGAIVFYDWDGGGAVGGINHVGMVIKKLGDGRIQTVEGNTGDAVMVKSRSTDKVVGYGYPDYAAR</sequence>
<dbReference type="Proteomes" id="UP000294513">
    <property type="component" value="Unassembled WGS sequence"/>
</dbReference>
<protein>
    <submittedName>
        <fullName evidence="2">CHAP domain-containing protein</fullName>
    </submittedName>
</protein>
<evidence type="ECO:0000259" key="1">
    <source>
        <dbReference type="PROSITE" id="PS50911"/>
    </source>
</evidence>
<dbReference type="InterPro" id="IPR038765">
    <property type="entry name" value="Papain-like_cys_pep_sf"/>
</dbReference>
<gene>
    <name evidence="2" type="ORF">E1298_39885</name>
</gene>
<dbReference type="SUPFAM" id="SSF54001">
    <property type="entry name" value="Cysteine proteinases"/>
    <property type="match status" value="1"/>
</dbReference>
<dbReference type="EMBL" id="SMKU01000373">
    <property type="protein sequence ID" value="TDD66876.1"/>
    <property type="molecule type" value="Genomic_DNA"/>
</dbReference>
<dbReference type="PROSITE" id="PS50911">
    <property type="entry name" value="CHAP"/>
    <property type="match status" value="1"/>
</dbReference>
<evidence type="ECO:0000313" key="3">
    <source>
        <dbReference type="Proteomes" id="UP000294513"/>
    </source>
</evidence>
<feature type="domain" description="Peptidase C51" evidence="1">
    <location>
        <begin position="36"/>
        <end position="167"/>
    </location>
</feature>
<proteinExistence type="predicted"/>
<reference evidence="2 3" key="1">
    <citation type="submission" date="2019-03" db="EMBL/GenBank/DDBJ databases">
        <title>Draft genome sequences of novel Actinobacteria.</title>
        <authorList>
            <person name="Sahin N."/>
            <person name="Ay H."/>
            <person name="Saygin H."/>
        </authorList>
    </citation>
    <scope>NUCLEOTIDE SEQUENCE [LARGE SCALE GENOMIC DNA]</scope>
    <source>
        <strain evidence="2 3">H3C3</strain>
    </source>
</reference>